<comment type="pathway">
    <text evidence="10">Cell wall biogenesis; peptidoglycan biosynthesis.</text>
</comment>
<dbReference type="Pfam" id="PF04101">
    <property type="entry name" value="Glyco_tran_28_C"/>
    <property type="match status" value="1"/>
</dbReference>
<keyword evidence="2 10" id="KW-0132">Cell division</keyword>
<dbReference type="EC" id="2.4.1.227" evidence="10"/>
<organism evidence="13">
    <name type="scientific">Scrofimicrobium appendicitidis</name>
    <dbReference type="NCBI Taxonomy" id="3079930"/>
    <lineage>
        <taxon>Bacteria</taxon>
        <taxon>Bacillati</taxon>
        <taxon>Actinomycetota</taxon>
        <taxon>Actinomycetes</taxon>
        <taxon>Actinomycetales</taxon>
        <taxon>Actinomycetaceae</taxon>
        <taxon>Scrofimicrobium</taxon>
    </lineage>
</organism>
<protein>
    <recommendedName>
        <fullName evidence="10">UDP-N-acetylglucosamine--N-acetylmuramyl-(pentapeptide) pyrophosphoryl-undecaprenol N-acetylglucosamine transferase</fullName>
        <ecNumber evidence="10">2.4.1.227</ecNumber>
    </recommendedName>
    <alternativeName>
        <fullName evidence="10">Undecaprenyl-PP-MurNAc-pentapeptide-UDPGlcNAc GlcNAc transferase</fullName>
    </alternativeName>
</protein>
<proteinExistence type="inferred from homology"/>
<evidence type="ECO:0000256" key="7">
    <source>
        <dbReference type="ARBA" id="ARBA00023136"/>
    </source>
</evidence>
<dbReference type="Pfam" id="PF03033">
    <property type="entry name" value="Glyco_transf_28"/>
    <property type="match status" value="1"/>
</dbReference>
<evidence type="ECO:0000256" key="3">
    <source>
        <dbReference type="ARBA" id="ARBA00022676"/>
    </source>
</evidence>
<feature type="binding site" evidence="10">
    <location>
        <begin position="13"/>
        <end position="15"/>
    </location>
    <ligand>
        <name>UDP-N-acetyl-alpha-D-glucosamine</name>
        <dbReference type="ChEBI" id="CHEBI:57705"/>
    </ligand>
</feature>
<evidence type="ECO:0000256" key="6">
    <source>
        <dbReference type="ARBA" id="ARBA00022984"/>
    </source>
</evidence>
<dbReference type="PANTHER" id="PTHR21015">
    <property type="entry name" value="UDP-N-ACETYLGLUCOSAMINE--N-ACETYLMURAMYL-(PENTAPEPTIDE) PYROPHOSPHORYL-UNDECAPRENOL N-ACETYLGLUCOSAMINE TRANSFERASE 1"/>
    <property type="match status" value="1"/>
</dbReference>
<feature type="domain" description="Glycosyl transferase family 28 C-terminal" evidence="12">
    <location>
        <begin position="199"/>
        <end position="355"/>
    </location>
</feature>
<dbReference type="GO" id="GO:0071555">
    <property type="term" value="P:cell wall organization"/>
    <property type="evidence" value="ECO:0007669"/>
    <property type="project" value="UniProtKB-KW"/>
</dbReference>
<dbReference type="InterPro" id="IPR007235">
    <property type="entry name" value="Glyco_trans_28_C"/>
</dbReference>
<dbReference type="CDD" id="cd03785">
    <property type="entry name" value="GT28_MurG"/>
    <property type="match status" value="1"/>
</dbReference>
<keyword evidence="4 10" id="KW-0808">Transferase</keyword>
<evidence type="ECO:0000256" key="2">
    <source>
        <dbReference type="ARBA" id="ARBA00022618"/>
    </source>
</evidence>
<keyword evidence="1 10" id="KW-1003">Cell membrane</keyword>
<dbReference type="GO" id="GO:0009252">
    <property type="term" value="P:peptidoglycan biosynthetic process"/>
    <property type="evidence" value="ECO:0007669"/>
    <property type="project" value="UniProtKB-UniRule"/>
</dbReference>
<evidence type="ECO:0000259" key="12">
    <source>
        <dbReference type="Pfam" id="PF04101"/>
    </source>
</evidence>
<keyword evidence="5 10" id="KW-0133">Cell shape</keyword>
<feature type="binding site" evidence="10">
    <location>
        <position position="303"/>
    </location>
    <ligand>
        <name>UDP-N-acetyl-alpha-D-glucosamine</name>
        <dbReference type="ChEBI" id="CHEBI:57705"/>
    </ligand>
</feature>
<keyword evidence="9 10" id="KW-0961">Cell wall biogenesis/degradation</keyword>
<gene>
    <name evidence="10 13" type="primary">murG</name>
    <name evidence="13" type="ORF">SAC06_06825</name>
</gene>
<dbReference type="NCBIfam" id="TIGR01133">
    <property type="entry name" value="murG"/>
    <property type="match status" value="1"/>
</dbReference>
<dbReference type="HAMAP" id="MF_00033">
    <property type="entry name" value="MurG"/>
    <property type="match status" value="1"/>
</dbReference>
<dbReference type="RefSeq" id="WP_350257565.1">
    <property type="nucleotide sequence ID" value="NZ_CP138335.1"/>
</dbReference>
<dbReference type="InterPro" id="IPR004276">
    <property type="entry name" value="GlycoTrans_28_N"/>
</dbReference>
<keyword evidence="3 10" id="KW-0328">Glycosyltransferase</keyword>
<evidence type="ECO:0000256" key="9">
    <source>
        <dbReference type="ARBA" id="ARBA00023316"/>
    </source>
</evidence>
<sequence>MTKRRVLLAGGGTAGHVNPLLAVGTRLRDLGWDVQVLGTAEGLESQLVPAAGFPLTVVPKVPLPRKPSPQLLTLPGRLVHAREVASEALSGAEVVIGFGGYVSVPAYWAARSAKVPVVIHEQNARPGLANRWAARFAAAVAVTFAGTDLRARRGLTETTGLPLRAPIAALVAKRATPTGLAEARARGAEALGLDPDRPTLLVTGGSLGAQHLNETMVQAAEMLPAEAQVLHLTGRGKDGPVREHLPASVRDRWQVRDYLATMEDALAVADLVVCRSGAGTVAELSALGVPAIYVPLPIGNGEQRLNAADVVAAGGAELFEDAAFSQAVVTSTVFPLLADAERRARMGEAARNSSVGDGTEAVINLALKVAKA</sequence>
<dbReference type="AlphaFoldDB" id="A0AAU7V5J3"/>
<dbReference type="EMBL" id="CP138335">
    <property type="protein sequence ID" value="XBW07359.1"/>
    <property type="molecule type" value="Genomic_DNA"/>
</dbReference>
<evidence type="ECO:0000256" key="4">
    <source>
        <dbReference type="ARBA" id="ARBA00022679"/>
    </source>
</evidence>
<comment type="caution">
    <text evidence="10">Lacks conserved residue(s) required for the propagation of feature annotation.</text>
</comment>
<feature type="binding site" evidence="10">
    <location>
        <position position="164"/>
    </location>
    <ligand>
        <name>UDP-N-acetyl-alpha-D-glucosamine</name>
        <dbReference type="ChEBI" id="CHEBI:57705"/>
    </ligand>
</feature>
<dbReference type="GO" id="GO:0051301">
    <property type="term" value="P:cell division"/>
    <property type="evidence" value="ECO:0007669"/>
    <property type="project" value="UniProtKB-KW"/>
</dbReference>
<dbReference type="InterPro" id="IPR006009">
    <property type="entry name" value="GlcNAc_MurG"/>
</dbReference>
<evidence type="ECO:0000259" key="11">
    <source>
        <dbReference type="Pfam" id="PF03033"/>
    </source>
</evidence>
<keyword evidence="6 10" id="KW-0573">Peptidoglycan synthesis</keyword>
<accession>A0AAU7V5J3</accession>
<dbReference type="GO" id="GO:0005975">
    <property type="term" value="P:carbohydrate metabolic process"/>
    <property type="evidence" value="ECO:0007669"/>
    <property type="project" value="InterPro"/>
</dbReference>
<dbReference type="SUPFAM" id="SSF53756">
    <property type="entry name" value="UDP-Glycosyltransferase/glycogen phosphorylase"/>
    <property type="match status" value="1"/>
</dbReference>
<dbReference type="Gene3D" id="3.40.50.2000">
    <property type="entry name" value="Glycogen Phosphorylase B"/>
    <property type="match status" value="2"/>
</dbReference>
<feature type="domain" description="Glycosyltransferase family 28 N-terminal" evidence="11">
    <location>
        <begin position="6"/>
        <end position="141"/>
    </location>
</feature>
<keyword evidence="8 10" id="KW-0131">Cell cycle</keyword>
<feature type="binding site" evidence="10">
    <location>
        <position position="123"/>
    </location>
    <ligand>
        <name>UDP-N-acetyl-alpha-D-glucosamine</name>
        <dbReference type="ChEBI" id="CHEBI:57705"/>
    </ligand>
</feature>
<dbReference type="GO" id="GO:0008360">
    <property type="term" value="P:regulation of cell shape"/>
    <property type="evidence" value="ECO:0007669"/>
    <property type="project" value="UniProtKB-KW"/>
</dbReference>
<dbReference type="KEGG" id="sapp:SAC06_06825"/>
<evidence type="ECO:0000256" key="5">
    <source>
        <dbReference type="ARBA" id="ARBA00022960"/>
    </source>
</evidence>
<dbReference type="GO" id="GO:0005886">
    <property type="term" value="C:plasma membrane"/>
    <property type="evidence" value="ECO:0007669"/>
    <property type="project" value="UniProtKB-SubCell"/>
</dbReference>
<feature type="binding site" evidence="10">
    <location>
        <position position="206"/>
    </location>
    <ligand>
        <name>UDP-N-acetyl-alpha-D-glucosamine</name>
        <dbReference type="ChEBI" id="CHEBI:57705"/>
    </ligand>
</feature>
<reference evidence="13" key="1">
    <citation type="submission" date="2023-11" db="EMBL/GenBank/DDBJ databases">
        <title>Scrofimicrobium hongkongense sp. nov., isolated from a patient with peritonitis.</title>
        <authorList>
            <person name="Lao H.Y."/>
            <person name="Wong A.Y.P."/>
            <person name="Ng T.L."/>
            <person name="Wong R.Y.L."/>
            <person name="Yau M.C.Y."/>
            <person name="Lam J.Y.W."/>
            <person name="Siu G.K.H."/>
        </authorList>
    </citation>
    <scope>NUCLEOTIDE SEQUENCE</scope>
    <source>
        <strain evidence="13">R131</strain>
    </source>
</reference>
<name>A0AAU7V5J3_9ACTO</name>
<comment type="similarity">
    <text evidence="10">Belongs to the glycosyltransferase 28 family. MurG subfamily.</text>
</comment>
<keyword evidence="7 10" id="KW-0472">Membrane</keyword>
<comment type="function">
    <text evidence="10">Cell wall formation. Catalyzes the transfer of a GlcNAc subunit on undecaprenyl-pyrophosphoryl-MurNAc-pentapeptide (lipid intermediate I) to form undecaprenyl-pyrophosphoryl-MurNAc-(pentapeptide)GlcNAc (lipid intermediate II).</text>
</comment>
<evidence type="ECO:0000256" key="1">
    <source>
        <dbReference type="ARBA" id="ARBA00022475"/>
    </source>
</evidence>
<comment type="catalytic activity">
    <reaction evidence="10">
        <text>di-trans,octa-cis-undecaprenyl diphospho-N-acetyl-alpha-D-muramoyl-L-alanyl-D-glutamyl-meso-2,6-diaminopimeloyl-D-alanyl-D-alanine + UDP-N-acetyl-alpha-D-glucosamine = di-trans,octa-cis-undecaprenyl diphospho-[N-acetyl-alpha-D-glucosaminyl-(1-&gt;4)]-N-acetyl-alpha-D-muramoyl-L-alanyl-D-glutamyl-meso-2,6-diaminopimeloyl-D-alanyl-D-alanine + UDP + H(+)</text>
        <dbReference type="Rhea" id="RHEA:31227"/>
        <dbReference type="ChEBI" id="CHEBI:15378"/>
        <dbReference type="ChEBI" id="CHEBI:57705"/>
        <dbReference type="ChEBI" id="CHEBI:58223"/>
        <dbReference type="ChEBI" id="CHEBI:61387"/>
        <dbReference type="ChEBI" id="CHEBI:61388"/>
        <dbReference type="EC" id="2.4.1.227"/>
    </reaction>
</comment>
<evidence type="ECO:0000313" key="13">
    <source>
        <dbReference type="EMBL" id="XBW07359.1"/>
    </source>
</evidence>
<dbReference type="GO" id="GO:0050511">
    <property type="term" value="F:undecaprenyldiphospho-muramoylpentapeptide beta-N-acetylglucosaminyltransferase activity"/>
    <property type="evidence" value="ECO:0007669"/>
    <property type="project" value="UniProtKB-UniRule"/>
</dbReference>
<evidence type="ECO:0000256" key="8">
    <source>
        <dbReference type="ARBA" id="ARBA00023306"/>
    </source>
</evidence>
<evidence type="ECO:0000256" key="10">
    <source>
        <dbReference type="HAMAP-Rule" id="MF_00033"/>
    </source>
</evidence>
<comment type="subcellular location">
    <subcellularLocation>
        <location evidence="10">Cell membrane</location>
        <topology evidence="10">Peripheral membrane protein</topology>
        <orientation evidence="10">Cytoplasmic side</orientation>
    </subcellularLocation>
</comment>
<dbReference type="PANTHER" id="PTHR21015:SF22">
    <property type="entry name" value="GLYCOSYLTRANSFERASE"/>
    <property type="match status" value="1"/>
</dbReference>